<comment type="caution">
    <text evidence="2">The sequence shown here is derived from an EMBL/GenBank/DDBJ whole genome shotgun (WGS) entry which is preliminary data.</text>
</comment>
<proteinExistence type="predicted"/>
<evidence type="ECO:0000256" key="1">
    <source>
        <dbReference type="SAM" id="MobiDB-lite"/>
    </source>
</evidence>
<protein>
    <submittedName>
        <fullName evidence="2">Uncharacterized protein</fullName>
    </submittedName>
</protein>
<dbReference type="EMBL" id="BLXT01003748">
    <property type="protein sequence ID" value="GFO05341.1"/>
    <property type="molecule type" value="Genomic_DNA"/>
</dbReference>
<dbReference type="Proteomes" id="UP000735302">
    <property type="component" value="Unassembled WGS sequence"/>
</dbReference>
<feature type="region of interest" description="Disordered" evidence="1">
    <location>
        <begin position="34"/>
        <end position="86"/>
    </location>
</feature>
<dbReference type="AlphaFoldDB" id="A0AAV4AFD0"/>
<gene>
    <name evidence="2" type="ORF">PoB_003184600</name>
</gene>
<accession>A0AAV4AFD0</accession>
<organism evidence="2 3">
    <name type="scientific">Plakobranchus ocellatus</name>
    <dbReference type="NCBI Taxonomy" id="259542"/>
    <lineage>
        <taxon>Eukaryota</taxon>
        <taxon>Metazoa</taxon>
        <taxon>Spiralia</taxon>
        <taxon>Lophotrochozoa</taxon>
        <taxon>Mollusca</taxon>
        <taxon>Gastropoda</taxon>
        <taxon>Heterobranchia</taxon>
        <taxon>Euthyneura</taxon>
        <taxon>Panpulmonata</taxon>
        <taxon>Sacoglossa</taxon>
        <taxon>Placobranchoidea</taxon>
        <taxon>Plakobranchidae</taxon>
        <taxon>Plakobranchus</taxon>
    </lineage>
</organism>
<evidence type="ECO:0000313" key="3">
    <source>
        <dbReference type="Proteomes" id="UP000735302"/>
    </source>
</evidence>
<keyword evidence="3" id="KW-1185">Reference proteome</keyword>
<reference evidence="2 3" key="1">
    <citation type="journal article" date="2021" name="Elife">
        <title>Chloroplast acquisition without the gene transfer in kleptoplastic sea slugs, Plakobranchus ocellatus.</title>
        <authorList>
            <person name="Maeda T."/>
            <person name="Takahashi S."/>
            <person name="Yoshida T."/>
            <person name="Shimamura S."/>
            <person name="Takaki Y."/>
            <person name="Nagai Y."/>
            <person name="Toyoda A."/>
            <person name="Suzuki Y."/>
            <person name="Arimoto A."/>
            <person name="Ishii H."/>
            <person name="Satoh N."/>
            <person name="Nishiyama T."/>
            <person name="Hasebe M."/>
            <person name="Maruyama T."/>
            <person name="Minagawa J."/>
            <person name="Obokata J."/>
            <person name="Shigenobu S."/>
        </authorList>
    </citation>
    <scope>NUCLEOTIDE SEQUENCE [LARGE SCALE GENOMIC DNA]</scope>
</reference>
<feature type="compositionally biased region" description="Basic and acidic residues" evidence="1">
    <location>
        <begin position="34"/>
        <end position="46"/>
    </location>
</feature>
<name>A0AAV4AFD0_9GAST</name>
<evidence type="ECO:0000313" key="2">
    <source>
        <dbReference type="EMBL" id="GFO05341.1"/>
    </source>
</evidence>
<sequence>MNPGLLRPKHGYCALHNQESLTIVIKADVCERQTDRQTDRQTEIHYEMQSSPSTDDNYVGNEIHKKGFPWESRAQANKTVKRRNRD</sequence>